<comment type="caution">
    <text evidence="3">The sequence shown here is derived from an EMBL/GenBank/DDBJ whole genome shotgun (WGS) entry which is preliminary data.</text>
</comment>
<evidence type="ECO:0000256" key="1">
    <source>
        <dbReference type="SAM" id="MobiDB-lite"/>
    </source>
</evidence>
<gene>
    <name evidence="3" type="ORF">H9867_00600</name>
</gene>
<feature type="region of interest" description="Disordered" evidence="1">
    <location>
        <begin position="47"/>
        <end position="75"/>
    </location>
</feature>
<dbReference type="Pfam" id="PF11268">
    <property type="entry name" value="DUF3071"/>
    <property type="match status" value="1"/>
</dbReference>
<reference evidence="3" key="2">
    <citation type="submission" date="2021-04" db="EMBL/GenBank/DDBJ databases">
        <authorList>
            <person name="Gilroy R."/>
        </authorList>
    </citation>
    <scope>NUCLEOTIDE SEQUENCE</scope>
    <source>
        <strain evidence="3">4376</strain>
    </source>
</reference>
<proteinExistence type="predicted"/>
<sequence>MQELKFVAAESDASSLVLRAVDSEQDFFLPLTDELVSFVGDAAAGSTPSPVIAPASASNPQLEPVGEEEDTKLARPHRARIKLSPREIQDRIRHGASVAELAEEADTDESRIEPYAWPILQERSRIAELARSTYPVSTEGPNELTLWEVLATALAARGENLADASWDAYQNPSRKWVAAVRWDKELAGRTSAHVAEFLLELDQPGPSLAHPANSIAGDLVDPRFGQPVRSVTPVTTLPSREVAENEDGAPAPEQEAAPAPERDMEQTDEFLLHPRQDQERRGRKRKAVTPHWEDVLLGVRTNPKKKK</sequence>
<evidence type="ECO:0000313" key="3">
    <source>
        <dbReference type="EMBL" id="HIW94980.1"/>
    </source>
</evidence>
<feature type="region of interest" description="Disordered" evidence="1">
    <location>
        <begin position="229"/>
        <end position="307"/>
    </location>
</feature>
<name>A0A9D1UQG3_9CORY</name>
<dbReference type="InterPro" id="IPR021421">
    <property type="entry name" value="DUF3071"/>
</dbReference>
<reference evidence="3" key="1">
    <citation type="journal article" date="2021" name="PeerJ">
        <title>Extensive microbial diversity within the chicken gut microbiome revealed by metagenomics and culture.</title>
        <authorList>
            <person name="Gilroy R."/>
            <person name="Ravi A."/>
            <person name="Getino M."/>
            <person name="Pursley I."/>
            <person name="Horton D.L."/>
            <person name="Alikhan N.F."/>
            <person name="Baker D."/>
            <person name="Gharbi K."/>
            <person name="Hall N."/>
            <person name="Watson M."/>
            <person name="Adriaenssens E.M."/>
            <person name="Foster-Nyarko E."/>
            <person name="Jarju S."/>
            <person name="Secka A."/>
            <person name="Antonio M."/>
            <person name="Oren A."/>
            <person name="Chaudhuri R.R."/>
            <person name="La Ragione R."/>
            <person name="Hildebrand F."/>
            <person name="Pallen M.J."/>
        </authorList>
    </citation>
    <scope>NUCLEOTIDE SEQUENCE</scope>
    <source>
        <strain evidence="3">4376</strain>
    </source>
</reference>
<organism evidence="3 4">
    <name type="scientific">Candidatus Corynebacterium gallistercoris</name>
    <dbReference type="NCBI Taxonomy" id="2838530"/>
    <lineage>
        <taxon>Bacteria</taxon>
        <taxon>Bacillati</taxon>
        <taxon>Actinomycetota</taxon>
        <taxon>Actinomycetes</taxon>
        <taxon>Mycobacteriales</taxon>
        <taxon>Corynebacteriaceae</taxon>
        <taxon>Corynebacterium</taxon>
    </lineage>
</organism>
<dbReference type="Proteomes" id="UP000824189">
    <property type="component" value="Unassembled WGS sequence"/>
</dbReference>
<feature type="compositionally biased region" description="Low complexity" evidence="1">
    <location>
        <begin position="249"/>
        <end position="259"/>
    </location>
</feature>
<dbReference type="AlphaFoldDB" id="A0A9D1UQG3"/>
<feature type="domain" description="DUF3071" evidence="2">
    <location>
        <begin position="1"/>
        <end position="193"/>
    </location>
</feature>
<accession>A0A9D1UQG3</accession>
<evidence type="ECO:0000259" key="2">
    <source>
        <dbReference type="Pfam" id="PF11268"/>
    </source>
</evidence>
<protein>
    <submittedName>
        <fullName evidence="3">DUF3071 domain-containing protein</fullName>
    </submittedName>
</protein>
<dbReference type="InterPro" id="IPR047682">
    <property type="entry name" value="SepH-like"/>
</dbReference>
<dbReference type="NCBIfam" id="NF040712">
    <property type="entry name" value="SepH"/>
    <property type="match status" value="1"/>
</dbReference>
<dbReference type="EMBL" id="DXFZ01000009">
    <property type="protein sequence ID" value="HIW94980.1"/>
    <property type="molecule type" value="Genomic_DNA"/>
</dbReference>
<evidence type="ECO:0000313" key="4">
    <source>
        <dbReference type="Proteomes" id="UP000824189"/>
    </source>
</evidence>
<feature type="compositionally biased region" description="Basic and acidic residues" evidence="1">
    <location>
        <begin position="260"/>
        <end position="280"/>
    </location>
</feature>